<dbReference type="GO" id="GO:0006974">
    <property type="term" value="P:DNA damage response"/>
    <property type="evidence" value="ECO:0007669"/>
    <property type="project" value="InterPro"/>
</dbReference>
<dbReference type="GO" id="GO:0006631">
    <property type="term" value="P:fatty acid metabolic process"/>
    <property type="evidence" value="ECO:0007669"/>
    <property type="project" value="TreeGrafter"/>
</dbReference>
<evidence type="ECO:0000259" key="1">
    <source>
        <dbReference type="PROSITE" id="PS51471"/>
    </source>
</evidence>
<dbReference type="InterPro" id="IPR032870">
    <property type="entry name" value="ALKBH7-like"/>
</dbReference>
<dbReference type="PROSITE" id="PS51471">
    <property type="entry name" value="FE2OG_OXY"/>
    <property type="match status" value="1"/>
</dbReference>
<gene>
    <name evidence="2" type="ORF">IWQ60_004957</name>
</gene>
<name>A0A9W8DZA6_9FUNG</name>
<dbReference type="InterPro" id="IPR027450">
    <property type="entry name" value="AlkB-like"/>
</dbReference>
<dbReference type="PANTHER" id="PTHR21052">
    <property type="entry name" value="SPERMATOGENESIS ASSOCIATED 11-RELATED"/>
    <property type="match status" value="1"/>
</dbReference>
<dbReference type="Pfam" id="PF13532">
    <property type="entry name" value="2OG-FeII_Oxy_2"/>
    <property type="match status" value="1"/>
</dbReference>
<dbReference type="AlphaFoldDB" id="A0A9W8DZA6"/>
<reference evidence="2" key="1">
    <citation type="submission" date="2022-07" db="EMBL/GenBank/DDBJ databases">
        <title>Phylogenomic reconstructions and comparative analyses of Kickxellomycotina fungi.</title>
        <authorList>
            <person name="Reynolds N.K."/>
            <person name="Stajich J.E."/>
            <person name="Barry K."/>
            <person name="Grigoriev I.V."/>
            <person name="Crous P."/>
            <person name="Smith M.E."/>
        </authorList>
    </citation>
    <scope>NUCLEOTIDE SEQUENCE</scope>
    <source>
        <strain evidence="2">RSA 861</strain>
    </source>
</reference>
<dbReference type="OrthoDB" id="412814at2759"/>
<proteinExistence type="predicted"/>
<dbReference type="Proteomes" id="UP001150569">
    <property type="component" value="Unassembled WGS sequence"/>
</dbReference>
<evidence type="ECO:0000313" key="2">
    <source>
        <dbReference type="EMBL" id="KAJ1924810.1"/>
    </source>
</evidence>
<dbReference type="Gene3D" id="2.60.120.590">
    <property type="entry name" value="Alpha-ketoglutarate-dependent dioxygenase AlkB-like"/>
    <property type="match status" value="1"/>
</dbReference>
<keyword evidence="3" id="KW-1185">Reference proteome</keyword>
<dbReference type="SUPFAM" id="SSF51197">
    <property type="entry name" value="Clavaminate synthase-like"/>
    <property type="match status" value="1"/>
</dbReference>
<organism evidence="2 3">
    <name type="scientific">Tieghemiomyces parasiticus</name>
    <dbReference type="NCBI Taxonomy" id="78921"/>
    <lineage>
        <taxon>Eukaryota</taxon>
        <taxon>Fungi</taxon>
        <taxon>Fungi incertae sedis</taxon>
        <taxon>Zoopagomycota</taxon>
        <taxon>Kickxellomycotina</taxon>
        <taxon>Dimargaritomycetes</taxon>
        <taxon>Dimargaritales</taxon>
        <taxon>Dimargaritaceae</taxon>
        <taxon>Tieghemiomyces</taxon>
    </lineage>
</organism>
<protein>
    <recommendedName>
        <fullName evidence="1">Fe2OG dioxygenase domain-containing protein</fullName>
    </recommendedName>
</protein>
<evidence type="ECO:0000313" key="3">
    <source>
        <dbReference type="Proteomes" id="UP001150569"/>
    </source>
</evidence>
<dbReference type="EMBL" id="JANBPT010000253">
    <property type="protein sequence ID" value="KAJ1924810.1"/>
    <property type="molecule type" value="Genomic_DNA"/>
</dbReference>
<feature type="domain" description="Fe2OG dioxygenase" evidence="1">
    <location>
        <begin position="146"/>
        <end position="264"/>
    </location>
</feature>
<sequence>MADPPVLFSELFGSDPEDGDSTIRDPPLHPIFAWGLRPVGPTPAFPAACLAQLLAGGSRCAFSDDASDTVRLRPLPGLLVVKGMLCPCLQAALLDACVGLGYFATTENNQVMHFGPLPTPLHWVEDIYRALLPALADPPWLGRTPLFDQLIGNLYRPGQGIRPHVDLARFEDGIGIVSLGGPCQMVFAPASPTESLPYLDGSSSSPVPAQSTTAVYLEPGDVLTLAGEARYQWTHAIPEAVSDRVDGEDRARGLRISLTLRRVHEWARTG</sequence>
<dbReference type="InterPro" id="IPR005123">
    <property type="entry name" value="Oxoglu/Fe-dep_dioxygenase_dom"/>
</dbReference>
<comment type="caution">
    <text evidence="2">The sequence shown here is derived from an EMBL/GenBank/DDBJ whole genome shotgun (WGS) entry which is preliminary data.</text>
</comment>
<dbReference type="PANTHER" id="PTHR21052:SF0">
    <property type="entry name" value="ALPHA-KETOGLUTARATE-DEPENDENT DIOXYGENASE ALKB HOMOLOG 7, MITOCHONDRIAL"/>
    <property type="match status" value="1"/>
</dbReference>
<dbReference type="InterPro" id="IPR037151">
    <property type="entry name" value="AlkB-like_sf"/>
</dbReference>
<dbReference type="GO" id="GO:0005759">
    <property type="term" value="C:mitochondrial matrix"/>
    <property type="evidence" value="ECO:0007669"/>
    <property type="project" value="TreeGrafter"/>
</dbReference>
<accession>A0A9W8DZA6</accession>